<accession>A0A4U3L2M9</accession>
<dbReference type="RefSeq" id="WP_137261697.1">
    <property type="nucleotide sequence ID" value="NZ_SZQL01000007.1"/>
</dbReference>
<sequence>MSKRSKVSRNYTPVLTGLLLLLFFITFRLSAKSNIEWQYLDTITNNSDTTILDTIKKTIKDTLLKPAGDTLQKVNDTLPKPSSVINAPDSFFVADSLNGADTSAKVPVIDSMIISKDSLSSPIEYSAEDSGVLIIPTRQFYLYGKANAKNGDIDLTANNIQYDQSTQVIKAFGGIDTANNPLSKPTIVQGGQTTISDTIEFNLQTQRALAKNSYYNEGELYVNADKVKKITKDAAFAYRARFTTCNLDTPHFDIRAKKMKIINNKIAVSGPAYPEFEGVPIPIVIPFGIYPLSRGRHSGLLPIQFTTNESQGLGVEGIGFYKVMNDNWDVTARGNIYTYGGWTLSVNPKYFKRYKYQGNLNLELQNTRTLNSYGFAKDEFSKSRTFNITWSHSQDTKAHPGTTFSASVNAGSTKFNENIPNNPIRNYNNMLQSSISYSKTSQDGKYNLTVSATHNQNSNLRLQNISLPNVSFTVNTIYPFEQKEPTGTPKWYEKLGVGYSGNVRNQFSFYDTAFSINRILDTARFGAEHTIPITLSLPALGPFIVSPNISFSQLWFGDKHDIFWNDAAKRVDTVTQRGFYTASRMSYGVGVNTRIFGTVNFPKSKNIVAIRHEIKPTIGFSYTPDLVGQHFKRIQTDTVQGGHYNLVSDLGNTVYSMYSPGRSGTITFGLDNLLEMKVKNKKDTTGEEPTKKVKLIDGLSINTGYNLLADSLNWSDISINFRTTLLNNKVNVTGNALISPYGVDVTGNEINDLLWKHGSFGRLTNAGFNISTSLQSKSKDGKTQQERIQADETLTMDEQLAELQYVRDNPAEFTDFDIPWTLQLSFAASLSRLQRSNFTYVNQFNSSLNVNGDFSLTPKWKIGGNFMFDVKNLQIGMLTMYITRDMHCWQLSINVTPIGITRSFSIVLNPKSGLLRDLRINRSRYFSSSY</sequence>
<dbReference type="PANTHER" id="PTHR30189">
    <property type="entry name" value="LPS-ASSEMBLY PROTEIN"/>
    <property type="match status" value="1"/>
</dbReference>
<dbReference type="EMBL" id="SZQL01000007">
    <property type="protein sequence ID" value="TKK68509.1"/>
    <property type="molecule type" value="Genomic_DNA"/>
</dbReference>
<dbReference type="OrthoDB" id="9802320at2"/>
<evidence type="ECO:0000313" key="3">
    <source>
        <dbReference type="Proteomes" id="UP000305848"/>
    </source>
</evidence>
<proteinExistence type="predicted"/>
<dbReference type="PANTHER" id="PTHR30189:SF1">
    <property type="entry name" value="LPS-ASSEMBLY PROTEIN LPTD"/>
    <property type="match status" value="1"/>
</dbReference>
<dbReference type="InterPro" id="IPR050218">
    <property type="entry name" value="LptD"/>
</dbReference>
<dbReference type="Pfam" id="PF19838">
    <property type="entry name" value="LptD_2"/>
    <property type="match status" value="1"/>
</dbReference>
<dbReference type="InterPro" id="IPR045659">
    <property type="entry name" value="LptD_2"/>
</dbReference>
<keyword evidence="3" id="KW-1185">Reference proteome</keyword>
<protein>
    <submittedName>
        <fullName evidence="2">LPS-assembly protein LptD</fullName>
    </submittedName>
</protein>
<name>A0A4U3L2M9_9BACT</name>
<reference evidence="2 3" key="1">
    <citation type="submission" date="2019-05" db="EMBL/GenBank/DDBJ databases">
        <title>Panacibacter sp. strain 17mud1-8 Genome sequencing and assembly.</title>
        <authorList>
            <person name="Chhetri G."/>
        </authorList>
    </citation>
    <scope>NUCLEOTIDE SEQUENCE [LARGE SCALE GENOMIC DNA]</scope>
    <source>
        <strain evidence="2 3">17mud1-8</strain>
    </source>
</reference>
<evidence type="ECO:0000259" key="1">
    <source>
        <dbReference type="Pfam" id="PF19838"/>
    </source>
</evidence>
<comment type="caution">
    <text evidence="2">The sequence shown here is derived from an EMBL/GenBank/DDBJ whole genome shotgun (WGS) entry which is preliminary data.</text>
</comment>
<dbReference type="GO" id="GO:0009279">
    <property type="term" value="C:cell outer membrane"/>
    <property type="evidence" value="ECO:0007669"/>
    <property type="project" value="TreeGrafter"/>
</dbReference>
<dbReference type="Proteomes" id="UP000305848">
    <property type="component" value="Unassembled WGS sequence"/>
</dbReference>
<evidence type="ECO:0000313" key="2">
    <source>
        <dbReference type="EMBL" id="TKK68509.1"/>
    </source>
</evidence>
<dbReference type="AlphaFoldDB" id="A0A4U3L2M9"/>
<feature type="domain" description="LPS-assembly protein LptD central" evidence="1">
    <location>
        <begin position="268"/>
        <end position="741"/>
    </location>
</feature>
<dbReference type="GO" id="GO:1990351">
    <property type="term" value="C:transporter complex"/>
    <property type="evidence" value="ECO:0007669"/>
    <property type="project" value="TreeGrafter"/>
</dbReference>
<organism evidence="2 3">
    <name type="scientific">Ilyomonas limi</name>
    <dbReference type="NCBI Taxonomy" id="2575867"/>
    <lineage>
        <taxon>Bacteria</taxon>
        <taxon>Pseudomonadati</taxon>
        <taxon>Bacteroidota</taxon>
        <taxon>Chitinophagia</taxon>
        <taxon>Chitinophagales</taxon>
        <taxon>Chitinophagaceae</taxon>
        <taxon>Ilyomonas</taxon>
    </lineage>
</organism>
<gene>
    <name evidence="2" type="ORF">FC093_10320</name>
</gene>